<reference evidence="9" key="1">
    <citation type="journal article" date="2014" name="Int. J. Syst. Evol. Microbiol.">
        <title>Complete genome sequence of Corynebacterium casei LMG S-19264T (=DSM 44701T), isolated from a smear-ripened cheese.</title>
        <authorList>
            <consortium name="US DOE Joint Genome Institute (JGI-PGF)"/>
            <person name="Walter F."/>
            <person name="Albersmeier A."/>
            <person name="Kalinowski J."/>
            <person name="Ruckert C."/>
        </authorList>
    </citation>
    <scope>NUCLEOTIDE SEQUENCE</scope>
    <source>
        <strain evidence="9">CGMCC 1.15425</strain>
    </source>
</reference>
<dbReference type="Pfam" id="PF04024">
    <property type="entry name" value="PspC"/>
    <property type="match status" value="2"/>
</dbReference>
<dbReference type="GO" id="GO:0005886">
    <property type="term" value="C:plasma membrane"/>
    <property type="evidence" value="ECO:0007669"/>
    <property type="project" value="UniProtKB-SubCell"/>
</dbReference>
<accession>A0A917GT06</accession>
<feature type="region of interest" description="Disordered" evidence="6">
    <location>
        <begin position="1"/>
        <end position="20"/>
    </location>
</feature>
<keyword evidence="5 7" id="KW-0472">Membrane</keyword>
<comment type="caution">
    <text evidence="9">The sequence shown here is derived from an EMBL/GenBank/DDBJ whole genome shotgun (WGS) entry which is preliminary data.</text>
</comment>
<name>A0A917GT06_9GAMM</name>
<evidence type="ECO:0000256" key="4">
    <source>
        <dbReference type="ARBA" id="ARBA00022989"/>
    </source>
</evidence>
<keyword evidence="4 7" id="KW-1133">Transmembrane helix</keyword>
<keyword evidence="10" id="KW-1185">Reference proteome</keyword>
<evidence type="ECO:0000259" key="8">
    <source>
        <dbReference type="Pfam" id="PF04024"/>
    </source>
</evidence>
<feature type="transmembrane region" description="Helical" evidence="7">
    <location>
        <begin position="45"/>
        <end position="72"/>
    </location>
</feature>
<feature type="domain" description="Phage shock protein PspC N-terminal" evidence="8">
    <location>
        <begin position="155"/>
        <end position="213"/>
    </location>
</feature>
<sequence length="283" mass="31820">MTESASDSAQGPRPNQSRPLRLDRANRKVLGVCAGLARYLDVPPALVRVIYCIACIVSPVLVIAYLVVYWLLQDDDRAARIQASINRTVKSGGGYTDRTSRSASDNTEDSAANGRPRPDRGTEEDMYANEAYETDPNDPLYHGETQSREGFRINRPLYRSRRNVRLAGVCAGLANYLGVSTFFVRLATLLALFVLGPVAFWTYVILWIVLDKEPKIGQKRKGKQGNAADYGRYATEEAVSREQRKQDIENCLTELKATDQRLQQVEAFITSKQFRLHCEINRI</sequence>
<evidence type="ECO:0000313" key="9">
    <source>
        <dbReference type="EMBL" id="GGG55743.1"/>
    </source>
</evidence>
<dbReference type="RefSeq" id="WP_068812091.1">
    <property type="nucleotide sequence ID" value="NZ_BMIY01000004.1"/>
</dbReference>
<feature type="transmembrane region" description="Helical" evidence="7">
    <location>
        <begin position="190"/>
        <end position="210"/>
    </location>
</feature>
<keyword evidence="2" id="KW-1003">Cell membrane</keyword>
<evidence type="ECO:0000256" key="3">
    <source>
        <dbReference type="ARBA" id="ARBA00022692"/>
    </source>
</evidence>
<dbReference type="Proteomes" id="UP000627715">
    <property type="component" value="Unassembled WGS sequence"/>
</dbReference>
<feature type="domain" description="Phage shock protein PspC N-terminal" evidence="8">
    <location>
        <begin position="19"/>
        <end position="73"/>
    </location>
</feature>
<evidence type="ECO:0000256" key="7">
    <source>
        <dbReference type="SAM" id="Phobius"/>
    </source>
</evidence>
<dbReference type="PANTHER" id="PTHR33885:SF3">
    <property type="entry name" value="PHAGE SHOCK PROTEIN C"/>
    <property type="match status" value="1"/>
</dbReference>
<reference evidence="9" key="2">
    <citation type="submission" date="2020-09" db="EMBL/GenBank/DDBJ databases">
        <authorList>
            <person name="Sun Q."/>
            <person name="Zhou Y."/>
        </authorList>
    </citation>
    <scope>NUCLEOTIDE SEQUENCE</scope>
    <source>
        <strain evidence="9">CGMCC 1.15425</strain>
    </source>
</reference>
<protein>
    <recommendedName>
        <fullName evidence="8">Phage shock protein PspC N-terminal domain-containing protein</fullName>
    </recommendedName>
</protein>
<dbReference type="AlphaFoldDB" id="A0A917GT06"/>
<proteinExistence type="predicted"/>
<dbReference type="EMBL" id="BMIY01000004">
    <property type="protein sequence ID" value="GGG55743.1"/>
    <property type="molecule type" value="Genomic_DNA"/>
</dbReference>
<dbReference type="InterPro" id="IPR052027">
    <property type="entry name" value="PspC"/>
</dbReference>
<evidence type="ECO:0000313" key="10">
    <source>
        <dbReference type="Proteomes" id="UP000627715"/>
    </source>
</evidence>
<dbReference type="InterPro" id="IPR007168">
    <property type="entry name" value="Phageshock_PspC_N"/>
</dbReference>
<dbReference type="PANTHER" id="PTHR33885">
    <property type="entry name" value="PHAGE SHOCK PROTEIN C"/>
    <property type="match status" value="1"/>
</dbReference>
<evidence type="ECO:0000256" key="1">
    <source>
        <dbReference type="ARBA" id="ARBA00004162"/>
    </source>
</evidence>
<keyword evidence="3 7" id="KW-0812">Transmembrane</keyword>
<feature type="transmembrane region" description="Helical" evidence="7">
    <location>
        <begin position="164"/>
        <end position="184"/>
    </location>
</feature>
<gene>
    <name evidence="9" type="ORF">GCM10011403_11080</name>
</gene>
<evidence type="ECO:0000256" key="2">
    <source>
        <dbReference type="ARBA" id="ARBA00022475"/>
    </source>
</evidence>
<comment type="subcellular location">
    <subcellularLocation>
        <location evidence="1">Cell membrane</location>
        <topology evidence="1">Single-pass membrane protein</topology>
    </subcellularLocation>
</comment>
<feature type="region of interest" description="Disordered" evidence="6">
    <location>
        <begin position="90"/>
        <end position="123"/>
    </location>
</feature>
<feature type="compositionally biased region" description="Polar residues" evidence="6">
    <location>
        <begin position="1"/>
        <end position="18"/>
    </location>
</feature>
<organism evidence="9 10">
    <name type="scientific">Pseudohongiella nitratireducens</name>
    <dbReference type="NCBI Taxonomy" id="1768907"/>
    <lineage>
        <taxon>Bacteria</taxon>
        <taxon>Pseudomonadati</taxon>
        <taxon>Pseudomonadota</taxon>
        <taxon>Gammaproteobacteria</taxon>
        <taxon>Pseudomonadales</taxon>
        <taxon>Pseudohongiellaceae</taxon>
        <taxon>Pseudohongiella</taxon>
    </lineage>
</organism>
<evidence type="ECO:0000256" key="5">
    <source>
        <dbReference type="ARBA" id="ARBA00023136"/>
    </source>
</evidence>
<evidence type="ECO:0000256" key="6">
    <source>
        <dbReference type="SAM" id="MobiDB-lite"/>
    </source>
</evidence>